<sequence>MFMFLFFFFIFSFFLGCGGKGVKKEMSEGIKGRIEIWEGDFMPPGKGKVYYGKKTVLVFEKTNLRDCQREEGNSTFYTNVNSRLIDSVVSDGDGYFSLSLPAGEYSLFVRERGLFYANLFDGDGFIFPVRVEKGKVTEVRIRIDYKATY</sequence>
<dbReference type="GO" id="GO:0004180">
    <property type="term" value="F:carboxypeptidase activity"/>
    <property type="evidence" value="ECO:0007669"/>
    <property type="project" value="UniProtKB-KW"/>
</dbReference>
<gene>
    <name evidence="1" type="ORF">ENX07_07025</name>
</gene>
<dbReference type="AlphaFoldDB" id="A0A7C3Z3M7"/>
<keyword evidence="1" id="KW-0378">Hydrolase</keyword>
<keyword evidence="1" id="KW-0121">Carboxypeptidase</keyword>
<evidence type="ECO:0000313" key="1">
    <source>
        <dbReference type="EMBL" id="HGE99799.1"/>
    </source>
</evidence>
<accession>A0A7C3Z3M7</accession>
<reference evidence="1" key="1">
    <citation type="journal article" date="2020" name="mSystems">
        <title>Genome- and Community-Level Interaction Insights into Carbon Utilization and Element Cycling Functions of Hydrothermarchaeota in Hydrothermal Sediment.</title>
        <authorList>
            <person name="Zhou Z."/>
            <person name="Liu Y."/>
            <person name="Xu W."/>
            <person name="Pan J."/>
            <person name="Luo Z.H."/>
            <person name="Li M."/>
        </authorList>
    </citation>
    <scope>NUCLEOTIDE SEQUENCE [LARGE SCALE GENOMIC DNA]</scope>
    <source>
        <strain evidence="1">SpSt-906</strain>
    </source>
</reference>
<name>A0A7C3Z3M7_UNCW3</name>
<protein>
    <submittedName>
        <fullName evidence="1">Carboxypeptidase regulatory-like domain-containing protein</fullName>
    </submittedName>
</protein>
<proteinExistence type="predicted"/>
<organism evidence="1">
    <name type="scientific">candidate division WOR-3 bacterium</name>
    <dbReference type="NCBI Taxonomy" id="2052148"/>
    <lineage>
        <taxon>Bacteria</taxon>
        <taxon>Bacteria division WOR-3</taxon>
    </lineage>
</organism>
<dbReference type="SUPFAM" id="SSF117074">
    <property type="entry name" value="Hypothetical protein PA1324"/>
    <property type="match status" value="1"/>
</dbReference>
<keyword evidence="1" id="KW-0645">Protease</keyword>
<comment type="caution">
    <text evidence="1">The sequence shown here is derived from an EMBL/GenBank/DDBJ whole genome shotgun (WGS) entry which is preliminary data.</text>
</comment>
<dbReference type="EMBL" id="DTMQ01000042">
    <property type="protein sequence ID" value="HGE99799.1"/>
    <property type="molecule type" value="Genomic_DNA"/>
</dbReference>